<dbReference type="Gene3D" id="1.10.150.130">
    <property type="match status" value="1"/>
</dbReference>
<evidence type="ECO:0000256" key="2">
    <source>
        <dbReference type="ARBA" id="ARBA00022908"/>
    </source>
</evidence>
<keyword evidence="3" id="KW-0238">DNA-binding</keyword>
<accession>A0A0F4TB86</accession>
<evidence type="ECO:0000256" key="3">
    <source>
        <dbReference type="ARBA" id="ARBA00023125"/>
    </source>
</evidence>
<dbReference type="InterPro" id="IPR002104">
    <property type="entry name" value="Integrase_catalytic"/>
</dbReference>
<sequence length="448" mass="50664">MSRTTAPLSDAACRSAKPTDRAYKLFDGDGLYLLVQLNGRKGWRLRYVKPDGREGLTSFGNYPIVGLADARRKRLEVKRMLADGIDPIGAKNQAKTDALIKGRTFESVALAWHAEMSAKWAPDYSKTVMSRLKTHLFPLIGARAIVDLDTHDLMRPLDVIKKRGTIDVALRVQNYLQSIMREAKRLRLITVNPAYDLVGSIKASRVVHRPALSLSRLPELQERIDTYKGRALTRLTVLLSLHVFVRSSELRFARWSEFDLKRCVWEIPDTRPALEGVPFSTRGTKIAGDIHLVPLSPQAIALLEQIHAITGKFDLVFAGDTKSWKPMSENTVNSALRKMGYDTKSEICGHGFRSMACSALIESGLWMDTAIERQMSHKERNSVRAAYIHKAEFIEERRLIMNWWSRYLEANQQKHVSPREFANQTGANVTRLKAKRGALSKRSVLISQ</sequence>
<dbReference type="CDD" id="cd00801">
    <property type="entry name" value="INT_P4_C"/>
    <property type="match status" value="1"/>
</dbReference>
<dbReference type="InterPro" id="IPR038488">
    <property type="entry name" value="Integrase_DNA-bd_sf"/>
</dbReference>
<dbReference type="Gene3D" id="1.10.443.10">
    <property type="entry name" value="Intergrase catalytic core"/>
    <property type="match status" value="1"/>
</dbReference>
<evidence type="ECO:0000259" key="5">
    <source>
        <dbReference type="PROSITE" id="PS51898"/>
    </source>
</evidence>
<evidence type="ECO:0000313" key="7">
    <source>
        <dbReference type="Proteomes" id="UP000033500"/>
    </source>
</evidence>
<dbReference type="PANTHER" id="PTHR30629">
    <property type="entry name" value="PROPHAGE INTEGRASE"/>
    <property type="match status" value="1"/>
</dbReference>
<evidence type="ECO:0000256" key="4">
    <source>
        <dbReference type="ARBA" id="ARBA00023172"/>
    </source>
</evidence>
<dbReference type="GO" id="GO:0015074">
    <property type="term" value="P:DNA integration"/>
    <property type="evidence" value="ECO:0007669"/>
    <property type="project" value="UniProtKB-KW"/>
</dbReference>
<comment type="caution">
    <text evidence="6">The sequence shown here is derived from an EMBL/GenBank/DDBJ whole genome shotgun (WGS) entry which is preliminary data.</text>
</comment>
<dbReference type="Pfam" id="PF13356">
    <property type="entry name" value="Arm-DNA-bind_3"/>
    <property type="match status" value="1"/>
</dbReference>
<dbReference type="InterPro" id="IPR013762">
    <property type="entry name" value="Integrase-like_cat_sf"/>
</dbReference>
<organism evidence="6 7">
    <name type="scientific">Pseudomonas fluorescens</name>
    <dbReference type="NCBI Taxonomy" id="294"/>
    <lineage>
        <taxon>Bacteria</taxon>
        <taxon>Pseudomonadati</taxon>
        <taxon>Pseudomonadota</taxon>
        <taxon>Gammaproteobacteria</taxon>
        <taxon>Pseudomonadales</taxon>
        <taxon>Pseudomonadaceae</taxon>
        <taxon>Pseudomonas</taxon>
    </lineage>
</organism>
<reference evidence="6 7" key="1">
    <citation type="submission" date="2015-03" db="EMBL/GenBank/DDBJ databases">
        <title>Comparative genomics of Pseudomonas insights into diversity of traits involved in vanlence and defense.</title>
        <authorList>
            <person name="Qin Y."/>
        </authorList>
    </citation>
    <scope>NUCLEOTIDE SEQUENCE [LARGE SCALE GENOMIC DNA]</scope>
    <source>
        <strain evidence="6 7">C3</strain>
    </source>
</reference>
<comment type="similarity">
    <text evidence="1">Belongs to the 'phage' integrase family.</text>
</comment>
<dbReference type="RefSeq" id="WP_046047751.1">
    <property type="nucleotide sequence ID" value="NZ_LACD01000022.1"/>
</dbReference>
<dbReference type="EMBL" id="LACD01000022">
    <property type="protein sequence ID" value="KJZ41693.1"/>
    <property type="molecule type" value="Genomic_DNA"/>
</dbReference>
<dbReference type="PATRIC" id="fig|294.131.peg.2485"/>
<dbReference type="Proteomes" id="UP000033500">
    <property type="component" value="Unassembled WGS sequence"/>
</dbReference>
<dbReference type="Pfam" id="PF22022">
    <property type="entry name" value="Phage_int_M"/>
    <property type="match status" value="1"/>
</dbReference>
<name>A0A0F4TB86_PSEFL</name>
<dbReference type="InterPro" id="IPR053876">
    <property type="entry name" value="Phage_int_M"/>
</dbReference>
<dbReference type="InterPro" id="IPR025166">
    <property type="entry name" value="Integrase_DNA_bind_dom"/>
</dbReference>
<keyword evidence="4" id="KW-0233">DNA recombination</keyword>
<dbReference type="InterPro" id="IPR050808">
    <property type="entry name" value="Phage_Integrase"/>
</dbReference>
<dbReference type="PROSITE" id="PS51898">
    <property type="entry name" value="TYR_RECOMBINASE"/>
    <property type="match status" value="1"/>
</dbReference>
<dbReference type="InterPro" id="IPR010998">
    <property type="entry name" value="Integrase_recombinase_N"/>
</dbReference>
<proteinExistence type="inferred from homology"/>
<feature type="domain" description="Tyr recombinase" evidence="5">
    <location>
        <begin position="207"/>
        <end position="401"/>
    </location>
</feature>
<dbReference type="InterPro" id="IPR011010">
    <property type="entry name" value="DNA_brk_join_enz"/>
</dbReference>
<dbReference type="PANTHER" id="PTHR30629:SF9">
    <property type="entry name" value="PROTEIN INTB-RELATED"/>
    <property type="match status" value="1"/>
</dbReference>
<dbReference type="Gene3D" id="3.30.160.390">
    <property type="entry name" value="Integrase, DNA-binding domain"/>
    <property type="match status" value="1"/>
</dbReference>
<dbReference type="AlphaFoldDB" id="A0A0F4TB86"/>
<dbReference type="GO" id="GO:0006310">
    <property type="term" value="P:DNA recombination"/>
    <property type="evidence" value="ECO:0007669"/>
    <property type="project" value="UniProtKB-KW"/>
</dbReference>
<dbReference type="GO" id="GO:0003677">
    <property type="term" value="F:DNA binding"/>
    <property type="evidence" value="ECO:0007669"/>
    <property type="project" value="UniProtKB-KW"/>
</dbReference>
<dbReference type="SUPFAM" id="SSF56349">
    <property type="entry name" value="DNA breaking-rejoining enzymes"/>
    <property type="match status" value="1"/>
</dbReference>
<evidence type="ECO:0000256" key="1">
    <source>
        <dbReference type="ARBA" id="ARBA00008857"/>
    </source>
</evidence>
<gene>
    <name evidence="6" type="ORF">VC34_18115</name>
</gene>
<protein>
    <submittedName>
        <fullName evidence="6">Integrase</fullName>
    </submittedName>
</protein>
<dbReference type="Pfam" id="PF00589">
    <property type="entry name" value="Phage_integrase"/>
    <property type="match status" value="1"/>
</dbReference>
<evidence type="ECO:0000313" key="6">
    <source>
        <dbReference type="EMBL" id="KJZ41693.1"/>
    </source>
</evidence>
<keyword evidence="2" id="KW-0229">DNA integration</keyword>